<dbReference type="InterPro" id="IPR011033">
    <property type="entry name" value="PRC_barrel-like_sf"/>
</dbReference>
<dbReference type="InterPro" id="IPR027275">
    <property type="entry name" value="PRC-brl_dom"/>
</dbReference>
<evidence type="ECO:0000256" key="1">
    <source>
        <dbReference type="SAM" id="MobiDB-lite"/>
    </source>
</evidence>
<evidence type="ECO:0000313" key="5">
    <source>
        <dbReference type="Proteomes" id="UP000235015"/>
    </source>
</evidence>
<dbReference type="RefSeq" id="WP_273439735.1">
    <property type="nucleotide sequence ID" value="NZ_CBDUFW010000174.1"/>
</dbReference>
<dbReference type="InterPro" id="IPR018247">
    <property type="entry name" value="EF_Hand_1_Ca_BS"/>
</dbReference>
<dbReference type="Gene3D" id="1.10.238.10">
    <property type="entry name" value="EF-hand"/>
    <property type="match status" value="1"/>
</dbReference>
<protein>
    <recommendedName>
        <fullName evidence="3">PRC-barrel domain-containing protein</fullName>
    </recommendedName>
</protein>
<dbReference type="Gene3D" id="2.30.30.240">
    <property type="entry name" value="PRC-barrel domain"/>
    <property type="match status" value="1"/>
</dbReference>
<feature type="signal peptide" evidence="2">
    <location>
        <begin position="1"/>
        <end position="24"/>
    </location>
</feature>
<dbReference type="SUPFAM" id="SSF50346">
    <property type="entry name" value="PRC-barrel domain"/>
    <property type="match status" value="1"/>
</dbReference>
<feature type="chain" id="PRO_5014853277" description="PRC-barrel domain-containing protein" evidence="2">
    <location>
        <begin position="25"/>
        <end position="228"/>
    </location>
</feature>
<dbReference type="EMBL" id="PKUN01000021">
    <property type="protein sequence ID" value="PLX61138.1"/>
    <property type="molecule type" value="Genomic_DNA"/>
</dbReference>
<sequence>MKTSFRKQLIFAAVSLVLSSGVLAAGNDTPEASALDRREPDKTMDYTRPVVSGALLNRQVGQLKGMDLYNMKGEEIGEVNKVVLDSKTNKLYAVISVGGLFGIGDTLTPIALDRVDYRDDKLYIATSMNEYDPKNAKPYNDAKYLDLEDDQLLSDLDIRSDNFALLDENMDGAITKDEALKYNEPMVKDWENLDTDGDHRLSLSEFSAFEQMEDNKPTEHQEQKDRAY</sequence>
<feature type="domain" description="PRC-barrel" evidence="3">
    <location>
        <begin position="62"/>
        <end position="125"/>
    </location>
</feature>
<dbReference type="AlphaFoldDB" id="A0A2N6CVB2"/>
<accession>A0A2N6CVB2</accession>
<gene>
    <name evidence="4" type="ORF">C0630_12120</name>
</gene>
<evidence type="ECO:0000259" key="3">
    <source>
        <dbReference type="Pfam" id="PF05239"/>
    </source>
</evidence>
<comment type="caution">
    <text evidence="4">The sequence shown here is derived from an EMBL/GenBank/DDBJ whole genome shotgun (WGS) entry which is preliminary data.</text>
</comment>
<feature type="compositionally biased region" description="Basic and acidic residues" evidence="1">
    <location>
        <begin position="213"/>
        <end position="228"/>
    </location>
</feature>
<name>A0A2N6CVB2_9GAMM</name>
<dbReference type="PROSITE" id="PS00018">
    <property type="entry name" value="EF_HAND_1"/>
    <property type="match status" value="1"/>
</dbReference>
<evidence type="ECO:0000313" key="4">
    <source>
        <dbReference type="EMBL" id="PLX61138.1"/>
    </source>
</evidence>
<proteinExistence type="predicted"/>
<dbReference type="InterPro" id="IPR011992">
    <property type="entry name" value="EF-hand-dom_pair"/>
</dbReference>
<reference evidence="4 5" key="1">
    <citation type="submission" date="2017-11" db="EMBL/GenBank/DDBJ databases">
        <title>Genome-resolved metagenomics identifies genetic mobility, metabolic interactions, and unexpected diversity in perchlorate-reducing communities.</title>
        <authorList>
            <person name="Barnum T.P."/>
            <person name="Figueroa I.A."/>
            <person name="Carlstrom C.I."/>
            <person name="Lucas L.N."/>
            <person name="Engelbrektson A.L."/>
            <person name="Coates J.D."/>
        </authorList>
    </citation>
    <scope>NUCLEOTIDE SEQUENCE [LARGE SCALE GENOMIC DNA]</scope>
    <source>
        <strain evidence="4">BM301</strain>
    </source>
</reference>
<dbReference type="Pfam" id="PF05239">
    <property type="entry name" value="PRC"/>
    <property type="match status" value="1"/>
</dbReference>
<dbReference type="SUPFAM" id="SSF47473">
    <property type="entry name" value="EF-hand"/>
    <property type="match status" value="1"/>
</dbReference>
<keyword evidence="2" id="KW-0732">Signal</keyword>
<dbReference type="STRING" id="1111735.GCA_000428045_00729"/>
<evidence type="ECO:0000256" key="2">
    <source>
        <dbReference type="SAM" id="SignalP"/>
    </source>
</evidence>
<organism evidence="4 5">
    <name type="scientific">Sedimenticola selenatireducens</name>
    <dbReference type="NCBI Taxonomy" id="191960"/>
    <lineage>
        <taxon>Bacteria</taxon>
        <taxon>Pseudomonadati</taxon>
        <taxon>Pseudomonadota</taxon>
        <taxon>Gammaproteobacteria</taxon>
        <taxon>Chromatiales</taxon>
        <taxon>Sedimenticolaceae</taxon>
        <taxon>Sedimenticola</taxon>
    </lineage>
</organism>
<feature type="region of interest" description="Disordered" evidence="1">
    <location>
        <begin position="206"/>
        <end position="228"/>
    </location>
</feature>
<dbReference type="Proteomes" id="UP000235015">
    <property type="component" value="Unassembled WGS sequence"/>
</dbReference>